<dbReference type="PANTHER" id="PTHR32089">
    <property type="entry name" value="METHYL-ACCEPTING CHEMOTAXIS PROTEIN MCPB"/>
    <property type="match status" value="1"/>
</dbReference>
<proteinExistence type="predicted"/>
<evidence type="ECO:0000256" key="1">
    <source>
        <dbReference type="ARBA" id="ARBA00023224"/>
    </source>
</evidence>
<dbReference type="PROSITE" id="PS50111">
    <property type="entry name" value="CHEMOTAXIS_TRANSDUC_2"/>
    <property type="match status" value="1"/>
</dbReference>
<dbReference type="Gene3D" id="1.10.287.950">
    <property type="entry name" value="Methyl-accepting chemotaxis protein"/>
    <property type="match status" value="1"/>
</dbReference>
<reference evidence="4" key="1">
    <citation type="submission" date="2020-02" db="EMBL/GenBank/DDBJ databases">
        <authorList>
            <person name="Meier V. D."/>
        </authorList>
    </citation>
    <scope>NUCLEOTIDE SEQUENCE</scope>
    <source>
        <strain evidence="4">AVDCRST_MAG38</strain>
    </source>
</reference>
<sequence length="379" mass="40281">SVPDALRDARAAALPGAARSALLVPLRFGERSVGLLELYHRKPNVYTARQVELVLRFGAQLATSLHIHDLRRPLIEAVDRVADQLHTLRESARQIRGGGEDVARNIDDISRGIVEEGEQVSHSLVAARALHEATALVAREGADAAAASRHARQIATDHRATISSAIARLLSAKGFVAESGGEVQALSRNMRQIAEFITVVRALAEQTNLLALNAAIEAARAGEHGRGFAVVADEVRHLAAQSAQAADRAEHIVASFDDQLRRVAAQMERGEAIVSDVGTLSERALGALDEIVTSTASTSERAQHIARVSGAHEGELAALQERIARIADISHANRRGAENVSSSARGQALALRGLEGAADELRGVSVTLTDLTRRIVSAA</sequence>
<dbReference type="AlphaFoldDB" id="A0A6J4RFN2"/>
<dbReference type="GO" id="GO:0016020">
    <property type="term" value="C:membrane"/>
    <property type="evidence" value="ECO:0007669"/>
    <property type="project" value="InterPro"/>
</dbReference>
<dbReference type="InterPro" id="IPR003018">
    <property type="entry name" value="GAF"/>
</dbReference>
<feature type="non-terminal residue" evidence="4">
    <location>
        <position position="1"/>
    </location>
</feature>
<evidence type="ECO:0000313" key="4">
    <source>
        <dbReference type="EMBL" id="CAA9467574.1"/>
    </source>
</evidence>
<accession>A0A6J4RFN2</accession>
<feature type="domain" description="Methyl-accepting transducer" evidence="3">
    <location>
        <begin position="91"/>
        <end position="330"/>
    </location>
</feature>
<organism evidence="4">
    <name type="scientific">uncultured Solirubrobacteraceae bacterium</name>
    <dbReference type="NCBI Taxonomy" id="1162706"/>
    <lineage>
        <taxon>Bacteria</taxon>
        <taxon>Bacillati</taxon>
        <taxon>Actinomycetota</taxon>
        <taxon>Thermoleophilia</taxon>
        <taxon>Solirubrobacterales</taxon>
        <taxon>Solirubrobacteraceae</taxon>
        <taxon>environmental samples</taxon>
    </lineage>
</organism>
<dbReference type="Gene3D" id="3.30.450.40">
    <property type="match status" value="1"/>
</dbReference>
<dbReference type="PANTHER" id="PTHR32089:SF112">
    <property type="entry name" value="LYSOZYME-LIKE PROTEIN-RELATED"/>
    <property type="match status" value="1"/>
</dbReference>
<dbReference type="SUPFAM" id="SSF55781">
    <property type="entry name" value="GAF domain-like"/>
    <property type="match status" value="1"/>
</dbReference>
<dbReference type="GO" id="GO:0007165">
    <property type="term" value="P:signal transduction"/>
    <property type="evidence" value="ECO:0007669"/>
    <property type="project" value="UniProtKB-KW"/>
</dbReference>
<dbReference type="SMART" id="SM00283">
    <property type="entry name" value="MA"/>
    <property type="match status" value="1"/>
</dbReference>
<dbReference type="InterPro" id="IPR029016">
    <property type="entry name" value="GAF-like_dom_sf"/>
</dbReference>
<gene>
    <name evidence="4" type="ORF">AVDCRST_MAG38-861</name>
</gene>
<dbReference type="InterPro" id="IPR004089">
    <property type="entry name" value="MCPsignal_dom"/>
</dbReference>
<dbReference type="EMBL" id="CADCVJ010000059">
    <property type="protein sequence ID" value="CAA9467574.1"/>
    <property type="molecule type" value="Genomic_DNA"/>
</dbReference>
<dbReference type="SUPFAM" id="SSF58104">
    <property type="entry name" value="Methyl-accepting chemotaxis protein (MCP) signaling domain"/>
    <property type="match status" value="1"/>
</dbReference>
<evidence type="ECO:0000256" key="2">
    <source>
        <dbReference type="PROSITE-ProRule" id="PRU00284"/>
    </source>
</evidence>
<evidence type="ECO:0000259" key="3">
    <source>
        <dbReference type="PROSITE" id="PS50111"/>
    </source>
</evidence>
<name>A0A6J4RFN2_9ACTN</name>
<protein>
    <submittedName>
        <fullName evidence="4">Methyl-accepting chemotaxis protein</fullName>
    </submittedName>
</protein>
<dbReference type="Pfam" id="PF13185">
    <property type="entry name" value="GAF_2"/>
    <property type="match status" value="1"/>
</dbReference>
<keyword evidence="1 2" id="KW-0807">Transducer</keyword>
<dbReference type="Pfam" id="PF00015">
    <property type="entry name" value="MCPsignal"/>
    <property type="match status" value="1"/>
</dbReference>